<evidence type="ECO:0000313" key="1">
    <source>
        <dbReference type="EMBL" id="ETJ00493.1"/>
    </source>
</evidence>
<dbReference type="AlphaFoldDB" id="W1V395"/>
<sequence>MKYAFFPGCVLESAAKEDYLATVAVAKKLGIELE</sequence>
<dbReference type="EMBL" id="AZMJ01000254">
    <property type="protein sequence ID" value="ETJ00493.1"/>
    <property type="molecule type" value="Genomic_DNA"/>
</dbReference>
<name>W1V395_9FIRM</name>
<feature type="non-terminal residue" evidence="1">
    <location>
        <position position="34"/>
    </location>
</feature>
<dbReference type="Proteomes" id="UP000018855">
    <property type="component" value="Unassembled WGS sequence"/>
</dbReference>
<gene>
    <name evidence="1" type="ORF">Q619_VDC00254G0002</name>
</gene>
<reference evidence="1 2" key="1">
    <citation type="submission" date="2013-12" db="EMBL/GenBank/DDBJ databases">
        <title>A Varibaculum cambriense genome reconstructed from a premature infant gut community with otherwise low bacterial novelty that shifts toward anaerobic metabolism during the third week of life.</title>
        <authorList>
            <person name="Brown C.T."/>
            <person name="Sharon I."/>
            <person name="Thomas B.C."/>
            <person name="Castelle C.J."/>
            <person name="Morowitz M.J."/>
            <person name="Banfield J.F."/>
        </authorList>
    </citation>
    <scope>NUCLEOTIDE SEQUENCE [LARGE SCALE GENOMIC DNA]</scope>
    <source>
        <strain evidence="2">DORA_11</strain>
    </source>
</reference>
<accession>W1V395</accession>
<proteinExistence type="predicted"/>
<protein>
    <submittedName>
        <fullName evidence="1">Succinate dehydrogenase, C subunit</fullName>
    </submittedName>
</protein>
<comment type="caution">
    <text evidence="1">The sequence shown here is derived from an EMBL/GenBank/DDBJ whole genome shotgun (WGS) entry which is preliminary data.</text>
</comment>
<organism evidence="1 2">
    <name type="scientific">Veillonella dispar DORA_11</name>
    <dbReference type="NCBI Taxonomy" id="1403949"/>
    <lineage>
        <taxon>Bacteria</taxon>
        <taxon>Bacillati</taxon>
        <taxon>Bacillota</taxon>
        <taxon>Negativicutes</taxon>
        <taxon>Veillonellales</taxon>
        <taxon>Veillonellaceae</taxon>
        <taxon>Veillonella</taxon>
    </lineage>
</organism>
<evidence type="ECO:0000313" key="2">
    <source>
        <dbReference type="Proteomes" id="UP000018855"/>
    </source>
</evidence>